<dbReference type="Proteomes" id="UP000241890">
    <property type="component" value="Unassembled WGS sequence"/>
</dbReference>
<name>A0A2R5GQB6_9STRA</name>
<evidence type="ECO:0000313" key="3">
    <source>
        <dbReference type="EMBL" id="GBG30551.1"/>
    </source>
</evidence>
<accession>A0A2R5GQB6</accession>
<dbReference type="OrthoDB" id="196799at2759"/>
<evidence type="ECO:0000313" key="4">
    <source>
        <dbReference type="Proteomes" id="UP000241890"/>
    </source>
</evidence>
<feature type="signal peptide" evidence="2">
    <location>
        <begin position="1"/>
        <end position="31"/>
    </location>
</feature>
<keyword evidence="3" id="KW-0328">Glycosyltransferase</keyword>
<dbReference type="GO" id="GO:0016757">
    <property type="term" value="F:glycosyltransferase activity"/>
    <property type="evidence" value="ECO:0007669"/>
    <property type="project" value="UniProtKB-KW"/>
</dbReference>
<feature type="chain" id="PRO_5015335075" evidence="2">
    <location>
        <begin position="32"/>
        <end position="515"/>
    </location>
</feature>
<evidence type="ECO:0000256" key="1">
    <source>
        <dbReference type="PROSITE-ProRule" id="PRU00339"/>
    </source>
</evidence>
<dbReference type="SMART" id="SM00028">
    <property type="entry name" value="TPR"/>
    <property type="match status" value="2"/>
</dbReference>
<sequence length="515" mass="55259">MDGAPCPAPREGVAAACLALVAAQIARLVLAAAEDGADAAAAGDALGPVLVLEVADVHRGRLSFLVVTELLRLRSLWPDPASPPFLYVLGATTRRALQALQDHAALQALARQGLVDFSEVDFDALCADRDVNIVLERCKRRVNGHRPWRGPIMPILVHAASALRTNAFRVTDGDLQLGARDVDIEGAWRFCEIAPGASLLPGSNPGGRDDLQWLLDDYGAEFFAQNAAFSVPVAAIATLGRLREVCTDKIVGIICDRGVVNLDQQRGRRAPAPGLNFHALHRIAQSRWHGAVFTTPHCATTVSTCIAISSRPGCRPLTAQLAVQWLDSAPRLDVDAYIALERSVARNCANGDTELSALLAILRLANHDPHVFFRLRNFIVGQTPFATPRQAQDLIQDVAAVRARCFVAPYTLAGTSPQTTKDVAFHLGRVLMGLRRYASALDAFQASKALAGEHAATLYNIGVCAFHCGTFDLSAESLQKSLALNPHQPGASAWRARAIARLGGIADHDHGLEEE</sequence>
<reference evidence="3 4" key="1">
    <citation type="submission" date="2017-12" db="EMBL/GenBank/DDBJ databases">
        <title>Sequencing, de novo assembly and annotation of complete genome of a new Thraustochytrid species, strain FCC1311.</title>
        <authorList>
            <person name="Sedici K."/>
            <person name="Godart F."/>
            <person name="Aiese Cigliano R."/>
            <person name="Sanseverino W."/>
            <person name="Barakat M."/>
            <person name="Ortet P."/>
            <person name="Marechal E."/>
            <person name="Cagnac O."/>
            <person name="Amato A."/>
        </authorList>
    </citation>
    <scope>NUCLEOTIDE SEQUENCE [LARGE SCALE GENOMIC DNA]</scope>
</reference>
<evidence type="ECO:0000256" key="2">
    <source>
        <dbReference type="SAM" id="SignalP"/>
    </source>
</evidence>
<dbReference type="InterPro" id="IPR019734">
    <property type="entry name" value="TPR_rpt"/>
</dbReference>
<comment type="caution">
    <text evidence="3">The sequence shown here is derived from an EMBL/GenBank/DDBJ whole genome shotgun (WGS) entry which is preliminary data.</text>
</comment>
<dbReference type="InterPro" id="IPR011990">
    <property type="entry name" value="TPR-like_helical_dom_sf"/>
</dbReference>
<gene>
    <name evidence="3" type="ORF">FCC1311_067712</name>
</gene>
<organism evidence="3 4">
    <name type="scientific">Hondaea fermentalgiana</name>
    <dbReference type="NCBI Taxonomy" id="2315210"/>
    <lineage>
        <taxon>Eukaryota</taxon>
        <taxon>Sar</taxon>
        <taxon>Stramenopiles</taxon>
        <taxon>Bigyra</taxon>
        <taxon>Labyrinthulomycetes</taxon>
        <taxon>Thraustochytrida</taxon>
        <taxon>Thraustochytriidae</taxon>
        <taxon>Hondaea</taxon>
    </lineage>
</organism>
<keyword evidence="2" id="KW-0732">Signal</keyword>
<dbReference type="AlphaFoldDB" id="A0A2R5GQB6"/>
<keyword evidence="4" id="KW-1185">Reference proteome</keyword>
<keyword evidence="1" id="KW-0802">TPR repeat</keyword>
<dbReference type="Gene3D" id="1.25.40.10">
    <property type="entry name" value="Tetratricopeptide repeat domain"/>
    <property type="match status" value="1"/>
</dbReference>
<protein>
    <submittedName>
        <fullName evidence="3">UDP-N-acetylglucosamine--peptide N-acetylglucosaminyltransferase</fullName>
    </submittedName>
</protein>
<dbReference type="InParanoid" id="A0A2R5GQB6"/>
<dbReference type="EMBL" id="BEYU01000077">
    <property type="protein sequence ID" value="GBG30551.1"/>
    <property type="molecule type" value="Genomic_DNA"/>
</dbReference>
<proteinExistence type="predicted"/>
<feature type="repeat" description="TPR" evidence="1">
    <location>
        <begin position="455"/>
        <end position="488"/>
    </location>
</feature>
<dbReference type="SUPFAM" id="SSF48452">
    <property type="entry name" value="TPR-like"/>
    <property type="match status" value="1"/>
</dbReference>
<dbReference type="PROSITE" id="PS50005">
    <property type="entry name" value="TPR"/>
    <property type="match status" value="1"/>
</dbReference>
<keyword evidence="3" id="KW-0808">Transferase</keyword>